<evidence type="ECO:0000313" key="2">
    <source>
        <dbReference type="EMBL" id="ORY74509.1"/>
    </source>
</evidence>
<feature type="compositionally biased region" description="Polar residues" evidence="1">
    <location>
        <begin position="357"/>
        <end position="374"/>
    </location>
</feature>
<dbReference type="AlphaFoldDB" id="A0A1Y2ESI0"/>
<feature type="compositionally biased region" description="Low complexity" evidence="1">
    <location>
        <begin position="550"/>
        <end position="562"/>
    </location>
</feature>
<feature type="compositionally biased region" description="Acidic residues" evidence="1">
    <location>
        <begin position="664"/>
        <end position="674"/>
    </location>
</feature>
<feature type="compositionally biased region" description="Low complexity" evidence="1">
    <location>
        <begin position="588"/>
        <end position="601"/>
    </location>
</feature>
<feature type="compositionally biased region" description="Basic residues" evidence="1">
    <location>
        <begin position="678"/>
        <end position="687"/>
    </location>
</feature>
<protein>
    <submittedName>
        <fullName evidence="2">Uncharacterized protein</fullName>
    </submittedName>
</protein>
<name>A0A1Y2ESI0_9BASI</name>
<gene>
    <name evidence="2" type="ORF">BCR35DRAFT_306643</name>
</gene>
<organism evidence="2 3">
    <name type="scientific">Leucosporidium creatinivorum</name>
    <dbReference type="NCBI Taxonomy" id="106004"/>
    <lineage>
        <taxon>Eukaryota</taxon>
        <taxon>Fungi</taxon>
        <taxon>Dikarya</taxon>
        <taxon>Basidiomycota</taxon>
        <taxon>Pucciniomycotina</taxon>
        <taxon>Microbotryomycetes</taxon>
        <taxon>Leucosporidiales</taxon>
        <taxon>Leucosporidium</taxon>
    </lineage>
</organism>
<reference evidence="2 3" key="1">
    <citation type="submission" date="2016-07" db="EMBL/GenBank/DDBJ databases">
        <title>Pervasive Adenine N6-methylation of Active Genes in Fungi.</title>
        <authorList>
            <consortium name="DOE Joint Genome Institute"/>
            <person name="Mondo S.J."/>
            <person name="Dannebaum R.O."/>
            <person name="Kuo R.C."/>
            <person name="Labutti K."/>
            <person name="Haridas S."/>
            <person name="Kuo A."/>
            <person name="Salamov A."/>
            <person name="Ahrendt S.R."/>
            <person name="Lipzen A."/>
            <person name="Sullivan W."/>
            <person name="Andreopoulos W.B."/>
            <person name="Clum A."/>
            <person name="Lindquist E."/>
            <person name="Daum C."/>
            <person name="Ramamoorthy G.K."/>
            <person name="Gryganskyi A."/>
            <person name="Culley D."/>
            <person name="Magnuson J.K."/>
            <person name="James T.Y."/>
            <person name="O'Malley M.A."/>
            <person name="Stajich J.E."/>
            <person name="Spatafora J.W."/>
            <person name="Visel A."/>
            <person name="Grigoriev I.V."/>
        </authorList>
    </citation>
    <scope>NUCLEOTIDE SEQUENCE [LARGE SCALE GENOMIC DNA]</scope>
    <source>
        <strain evidence="2 3">62-1032</strain>
    </source>
</reference>
<accession>A0A1Y2ESI0</accession>
<sequence>MAPSAGRTSTRTRKKSARAREGDEEADEQVGGPPSVKEEGPASPLAPNPTATPETKPKGKGRRKPATKKGGAASLDTDPNAPPPIMLAPDYTANPAGPASSADTHFKCPQCDKVYKGKHARSIWRRHLQDKHGIPLSSQPRRTRWDNDANRPKSEEERRARTLDSKRRWARKARADRVGGTDAAESSTAGTPGRDASASADGRDDGEWEEDAAGEWEDEQSGRSRSGSTASWRDAGQVQGLQPPPPMVERAGSAPLQAYPTIYGRGGAIPDDRQGGSQQRPALRASQSSTLAAFPSADDSRQLLHRENNSYSQPQHAPPLRAPPHWAPHGHHPQPQPHSHYNDPYGSLPPLPPLHISTAQHYSSAPMQHYSNGPLSAPLYPSNGDGDYYRSSAPLDSDARASLAHTLQRPSSTSALPQPYSHPASTAMTSSLSHYATRRQASPFSHSRSRSHSRVNEMKSPIRQVAAESTEDAAGVLLALKMASPASSIRHSPPPTSRQRDWNDDDDDDDDEDDDEGPGNLSLESGDASFSFSAGNSTIRQESQEEDRSPPSSSSALSASESNNWPHTRPEPSTSNLSVAVSPRKRAASGSPESAGGSPHAVRTTGGNLASARKGRGMSFGQYASLTATPTPGMRIAMESSPVVGRGGRDDDGDLEESGAREGDLEEDEEEDLGSSERRRRSNRPRRGTNDGSPSRKARGKALGTSSSSSGRKSSRDRSSGGELSSSSAHRHSHYPPRRLEPPLPLHHHHPVGLSSDLGGFNLSSSSSQHPSSSSRGGAGGGHDGEMPPPHPTSSSILSTPAGPSHSNGASNSTAHDYYRPFAHPPSSASAALAPQAHYYPLSTHHGLSSPPSGYLFSSPAHPGISKQLGLTAQPGPGVFIGGQGETPGRGVVMGQGAEEGRRWSIGSSGGSKLGRGGGRRRGSDEDEEDEEEELRSEE</sequence>
<feature type="compositionally biased region" description="Polar residues" evidence="1">
    <location>
        <begin position="563"/>
        <end position="579"/>
    </location>
</feature>
<evidence type="ECO:0000256" key="1">
    <source>
        <dbReference type="SAM" id="MobiDB-lite"/>
    </source>
</evidence>
<feature type="compositionally biased region" description="Acidic residues" evidence="1">
    <location>
        <begin position="925"/>
        <end position="939"/>
    </location>
</feature>
<feature type="compositionally biased region" description="Acidic residues" evidence="1">
    <location>
        <begin position="204"/>
        <end position="219"/>
    </location>
</feature>
<dbReference type="EMBL" id="MCGR01000041">
    <property type="protein sequence ID" value="ORY74509.1"/>
    <property type="molecule type" value="Genomic_DNA"/>
</dbReference>
<feature type="compositionally biased region" description="Polar residues" evidence="1">
    <location>
        <begin position="423"/>
        <end position="444"/>
    </location>
</feature>
<feature type="compositionally biased region" description="Gly residues" evidence="1">
    <location>
        <begin position="879"/>
        <end position="894"/>
    </location>
</feature>
<feature type="region of interest" description="Disordered" evidence="1">
    <location>
        <begin position="484"/>
        <end position="939"/>
    </location>
</feature>
<feature type="compositionally biased region" description="Polar residues" evidence="1">
    <location>
        <begin position="275"/>
        <end position="291"/>
    </location>
</feature>
<feature type="compositionally biased region" description="Basic and acidic residues" evidence="1">
    <location>
        <begin position="143"/>
        <end position="179"/>
    </location>
</feature>
<feature type="region of interest" description="Disordered" evidence="1">
    <location>
        <begin position="1"/>
        <end position="107"/>
    </location>
</feature>
<feature type="compositionally biased region" description="Polar residues" evidence="1">
    <location>
        <begin position="805"/>
        <end position="815"/>
    </location>
</feature>
<feature type="compositionally biased region" description="Low complexity" evidence="1">
    <location>
        <begin position="825"/>
        <end position="837"/>
    </location>
</feature>
<comment type="caution">
    <text evidence="2">The sequence shown here is derived from an EMBL/GenBank/DDBJ whole genome shotgun (WGS) entry which is preliminary data.</text>
</comment>
<feature type="compositionally biased region" description="Pro residues" evidence="1">
    <location>
        <begin position="316"/>
        <end position="326"/>
    </location>
</feature>
<feature type="compositionally biased region" description="Basic residues" evidence="1">
    <location>
        <begin position="58"/>
        <end position="67"/>
    </location>
</feature>
<dbReference type="Proteomes" id="UP000193467">
    <property type="component" value="Unassembled WGS sequence"/>
</dbReference>
<proteinExistence type="predicted"/>
<feature type="compositionally biased region" description="Gly residues" evidence="1">
    <location>
        <begin position="908"/>
        <end position="917"/>
    </location>
</feature>
<dbReference type="STRING" id="106004.A0A1Y2ESI0"/>
<feature type="compositionally biased region" description="Acidic residues" evidence="1">
    <location>
        <begin position="503"/>
        <end position="517"/>
    </location>
</feature>
<evidence type="ECO:0000313" key="3">
    <source>
        <dbReference type="Proteomes" id="UP000193467"/>
    </source>
</evidence>
<feature type="compositionally biased region" description="Basic and acidic residues" evidence="1">
    <location>
        <begin position="298"/>
        <end position="308"/>
    </location>
</feature>
<dbReference type="OrthoDB" id="2333993at2759"/>
<feature type="compositionally biased region" description="Polar residues" evidence="1">
    <location>
        <begin position="528"/>
        <end position="540"/>
    </location>
</feature>
<keyword evidence="3" id="KW-1185">Reference proteome</keyword>
<feature type="region of interest" description="Disordered" evidence="1">
    <location>
        <begin position="126"/>
        <end position="469"/>
    </location>
</feature>
<feature type="compositionally biased region" description="Low complexity" evidence="1">
    <location>
        <begin position="764"/>
        <end position="776"/>
    </location>
</feature>
<dbReference type="InParanoid" id="A0A1Y2ESI0"/>